<feature type="compositionally biased region" description="Low complexity" evidence="4">
    <location>
        <begin position="175"/>
        <end position="188"/>
    </location>
</feature>
<evidence type="ECO:0000256" key="2">
    <source>
        <dbReference type="ARBA" id="ARBA00022741"/>
    </source>
</evidence>
<gene>
    <name evidence="5" type="ORF">CSKR_106043</name>
</gene>
<evidence type="ECO:0000313" key="5">
    <source>
        <dbReference type="EMBL" id="KAG5445815.1"/>
    </source>
</evidence>
<dbReference type="AlphaFoldDB" id="A0A8T1MAE6"/>
<dbReference type="PRINTS" id="PR00301">
    <property type="entry name" value="HEATSHOCK70"/>
</dbReference>
<dbReference type="InterPro" id="IPR013126">
    <property type="entry name" value="Hsp_70_fam"/>
</dbReference>
<keyword evidence="5" id="KW-0346">Stress response</keyword>
<keyword evidence="3" id="KW-0067">ATP-binding</keyword>
<dbReference type="Gene3D" id="3.30.420.40">
    <property type="match status" value="2"/>
</dbReference>
<dbReference type="EMBL" id="NIRI02000056">
    <property type="protein sequence ID" value="KAG5445815.1"/>
    <property type="molecule type" value="Genomic_DNA"/>
</dbReference>
<protein>
    <submittedName>
        <fullName evidence="5">Heat shock 105kDa 110kDa protein 1</fullName>
    </submittedName>
</protein>
<dbReference type="InterPro" id="IPR043129">
    <property type="entry name" value="ATPase_NBD"/>
</dbReference>
<evidence type="ECO:0000256" key="4">
    <source>
        <dbReference type="SAM" id="MobiDB-lite"/>
    </source>
</evidence>
<name>A0A8T1MAE6_CLOSI</name>
<dbReference type="PANTHER" id="PTHR45639:SF28">
    <property type="entry name" value="HEAT SHOCK PROTEIN-LIKE PROTEIN"/>
    <property type="match status" value="1"/>
</dbReference>
<dbReference type="PANTHER" id="PTHR45639">
    <property type="entry name" value="HSC70CB, ISOFORM G-RELATED"/>
    <property type="match status" value="1"/>
</dbReference>
<dbReference type="GO" id="GO:0005829">
    <property type="term" value="C:cytosol"/>
    <property type="evidence" value="ECO:0007669"/>
    <property type="project" value="TreeGrafter"/>
</dbReference>
<reference evidence="5 6" key="1">
    <citation type="journal article" date="2018" name="Biotechnol. Adv.">
        <title>Improved genomic resources and new bioinformatic workflow for the carcinogenic parasite Clonorchis sinensis: Biotechnological implications.</title>
        <authorList>
            <person name="Wang D."/>
            <person name="Korhonen P.K."/>
            <person name="Gasser R.B."/>
            <person name="Young N.D."/>
        </authorList>
    </citation>
    <scope>NUCLEOTIDE SEQUENCE [LARGE SCALE GENOMIC DNA]</scope>
    <source>
        <strain evidence="5">Cs-k2</strain>
    </source>
</reference>
<evidence type="ECO:0000313" key="6">
    <source>
        <dbReference type="Proteomes" id="UP000286415"/>
    </source>
</evidence>
<feature type="compositionally biased region" description="Basic and acidic residues" evidence="4">
    <location>
        <begin position="165"/>
        <end position="174"/>
    </location>
</feature>
<accession>A0A8T1MAE6</accession>
<feature type="region of interest" description="Disordered" evidence="4">
    <location>
        <begin position="165"/>
        <end position="249"/>
    </location>
</feature>
<dbReference type="OrthoDB" id="10262720at2759"/>
<dbReference type="Proteomes" id="UP000286415">
    <property type="component" value="Unassembled WGS sequence"/>
</dbReference>
<reference evidence="5 6" key="2">
    <citation type="journal article" date="2021" name="Genomics">
        <title>High-quality reference genome for Clonorchis sinensis.</title>
        <authorList>
            <person name="Young N.D."/>
            <person name="Stroehlein A.J."/>
            <person name="Kinkar L."/>
            <person name="Wang T."/>
            <person name="Sohn W.M."/>
            <person name="Chang B.C.H."/>
            <person name="Kaur P."/>
            <person name="Weisz D."/>
            <person name="Dudchenko O."/>
            <person name="Aiden E.L."/>
            <person name="Korhonen P.K."/>
            <person name="Gasser R.B."/>
        </authorList>
    </citation>
    <scope>NUCLEOTIDE SEQUENCE [LARGE SCALE GENOMIC DNA]</scope>
    <source>
        <strain evidence="5">Cs-k2</strain>
    </source>
</reference>
<dbReference type="Pfam" id="PF00012">
    <property type="entry name" value="HSP70"/>
    <property type="match status" value="1"/>
</dbReference>
<evidence type="ECO:0000256" key="1">
    <source>
        <dbReference type="ARBA" id="ARBA00007381"/>
    </source>
</evidence>
<dbReference type="SUPFAM" id="SSF53067">
    <property type="entry name" value="Actin-like ATPase domain"/>
    <property type="match status" value="1"/>
</dbReference>
<dbReference type="GO" id="GO:0140662">
    <property type="term" value="F:ATP-dependent protein folding chaperone"/>
    <property type="evidence" value="ECO:0007669"/>
    <property type="project" value="InterPro"/>
</dbReference>
<comment type="caution">
    <text evidence="5">The sequence shown here is derived from an EMBL/GenBank/DDBJ whole genome shotgun (WGS) entry which is preliminary data.</text>
</comment>
<dbReference type="GO" id="GO:0005634">
    <property type="term" value="C:nucleus"/>
    <property type="evidence" value="ECO:0007669"/>
    <property type="project" value="TreeGrafter"/>
</dbReference>
<keyword evidence="2" id="KW-0547">Nucleotide-binding</keyword>
<evidence type="ECO:0000256" key="3">
    <source>
        <dbReference type="ARBA" id="ARBA00022840"/>
    </source>
</evidence>
<feature type="compositionally biased region" description="Low complexity" evidence="4">
    <location>
        <begin position="222"/>
        <end position="237"/>
    </location>
</feature>
<feature type="compositionally biased region" description="Polar residues" evidence="4">
    <location>
        <begin position="190"/>
        <end position="205"/>
    </location>
</feature>
<feature type="compositionally biased region" description="Basic and acidic residues" evidence="4">
    <location>
        <begin position="207"/>
        <end position="221"/>
    </location>
</feature>
<organism evidence="5 6">
    <name type="scientific">Clonorchis sinensis</name>
    <name type="common">Chinese liver fluke</name>
    <dbReference type="NCBI Taxonomy" id="79923"/>
    <lineage>
        <taxon>Eukaryota</taxon>
        <taxon>Metazoa</taxon>
        <taxon>Spiralia</taxon>
        <taxon>Lophotrochozoa</taxon>
        <taxon>Platyhelminthes</taxon>
        <taxon>Trematoda</taxon>
        <taxon>Digenea</taxon>
        <taxon>Opisthorchiida</taxon>
        <taxon>Opisthorchiata</taxon>
        <taxon>Opisthorchiidae</taxon>
        <taxon>Clonorchis</taxon>
    </lineage>
</organism>
<dbReference type="GO" id="GO:0005524">
    <property type="term" value="F:ATP binding"/>
    <property type="evidence" value="ECO:0007669"/>
    <property type="project" value="UniProtKB-KW"/>
</dbReference>
<keyword evidence="6" id="KW-1185">Reference proteome</keyword>
<comment type="similarity">
    <text evidence="1">Belongs to the heat shock protein 70 family.</text>
</comment>
<dbReference type="Gene3D" id="3.90.640.10">
    <property type="entry name" value="Actin, Chain A, domain 4"/>
    <property type="match status" value="1"/>
</dbReference>
<sequence length="531" mass="60920">MKVDAATRIRVLRECEEAKKRMGLHKKQVTITVDSLPGERSVNVKMDRSMFEKASEQLLKRFEDTLRKSISNSVFDVQVVELVGGGVRVPAIKDSVQKVFGIAGQMTMNGDEALASGCALRAAAIQSPDDSNQCKIVILKETEEHKLSIDERVLKEYQTEFKRFEQGSRAHPHQDQQQQQQQLQREQQPIGGQSNTNNASGQLVSTEFKRFEQGSRAHPHQDQQQQQQQQQLQREQQPIGGQSNTNNASGQLVSDFMERLWLIQEEAKSSLDSLNGDSSGYLQTNEVLGHYLKLTQLLSDLIANAPYSQISQSQMVQPATWNTLVKLQKNLRIEVFCDLLYLISNINPGLRIPINEEKCIFDEESNLTRLLDACAKEVKALQKHTERSFEVGEVLRSLEEARYWLLSRGGQYDYWHERYIRSFRLKRGNSSLWSFVENLQPHCTSEVSSWRVRGQSISLSTKVDEYAHQYLRLLQQWCSVRIEMTQMFRDYLASLRILTQEILNTLAQEAKKSMRAGQAQELSRLIYTNDF</sequence>
<proteinExistence type="inferred from homology"/>
<feature type="compositionally biased region" description="Polar residues" evidence="4">
    <location>
        <begin position="239"/>
        <end position="249"/>
    </location>
</feature>